<feature type="region of interest" description="Disordered" evidence="1">
    <location>
        <begin position="1"/>
        <end position="57"/>
    </location>
</feature>
<name>A0A9P7AN90_9AGAM</name>
<evidence type="ECO:0000256" key="1">
    <source>
        <dbReference type="SAM" id="MobiDB-lite"/>
    </source>
</evidence>
<keyword evidence="4" id="KW-1185">Reference proteome</keyword>
<accession>A0A9P7AN90</accession>
<dbReference type="EMBL" id="JABBWG010000004">
    <property type="protein sequence ID" value="KAG1823757.1"/>
    <property type="molecule type" value="Genomic_DNA"/>
</dbReference>
<proteinExistence type="predicted"/>
<organism evidence="2 4">
    <name type="scientific">Suillus subaureus</name>
    <dbReference type="NCBI Taxonomy" id="48587"/>
    <lineage>
        <taxon>Eukaryota</taxon>
        <taxon>Fungi</taxon>
        <taxon>Dikarya</taxon>
        <taxon>Basidiomycota</taxon>
        <taxon>Agaricomycotina</taxon>
        <taxon>Agaricomycetes</taxon>
        <taxon>Agaricomycetidae</taxon>
        <taxon>Boletales</taxon>
        <taxon>Suillineae</taxon>
        <taxon>Suillaceae</taxon>
        <taxon>Suillus</taxon>
    </lineage>
</organism>
<evidence type="ECO:0000313" key="2">
    <source>
        <dbReference type="EMBL" id="KAG1792719.1"/>
    </source>
</evidence>
<protein>
    <submittedName>
        <fullName evidence="2">Uncharacterized protein</fullName>
    </submittedName>
</protein>
<dbReference type="RefSeq" id="XP_041197817.1">
    <property type="nucleotide sequence ID" value="XM_041334603.1"/>
</dbReference>
<dbReference type="AlphaFoldDB" id="A0A9P7AN90"/>
<reference evidence="2" key="1">
    <citation type="journal article" date="2020" name="New Phytol.">
        <title>Comparative genomics reveals dynamic genome evolution in host specialist ectomycorrhizal fungi.</title>
        <authorList>
            <person name="Lofgren L.A."/>
            <person name="Nguyen N.H."/>
            <person name="Vilgalys R."/>
            <person name="Ruytinx J."/>
            <person name="Liao H.L."/>
            <person name="Branco S."/>
            <person name="Kuo A."/>
            <person name="LaButti K."/>
            <person name="Lipzen A."/>
            <person name="Andreopoulos W."/>
            <person name="Pangilinan J."/>
            <person name="Riley R."/>
            <person name="Hundley H."/>
            <person name="Na H."/>
            <person name="Barry K."/>
            <person name="Grigoriev I.V."/>
            <person name="Stajich J.E."/>
            <person name="Kennedy P.G."/>
        </authorList>
    </citation>
    <scope>NUCLEOTIDE SEQUENCE</scope>
    <source>
        <strain evidence="2">MN1</strain>
    </source>
</reference>
<dbReference type="GeneID" id="64628620"/>
<dbReference type="Proteomes" id="UP000807769">
    <property type="component" value="Unassembled WGS sequence"/>
</dbReference>
<evidence type="ECO:0000313" key="4">
    <source>
        <dbReference type="Proteomes" id="UP000807769"/>
    </source>
</evidence>
<sequence length="57" mass="6668">MHQHQRPSTSKTKIPNRDLHEDQNVNVNHHRSATLQRDEPLHAHSPTRGEHSKFDTL</sequence>
<gene>
    <name evidence="3" type="ORF">BJ212DRAFT_1326445</name>
    <name evidence="2" type="ORF">BJ212DRAFT_1416824</name>
</gene>
<evidence type="ECO:0000313" key="3">
    <source>
        <dbReference type="EMBL" id="KAG1823757.1"/>
    </source>
</evidence>
<feature type="compositionally biased region" description="Polar residues" evidence="1">
    <location>
        <begin position="1"/>
        <end position="13"/>
    </location>
</feature>
<dbReference type="EMBL" id="JABBWG010000486">
    <property type="protein sequence ID" value="KAG1792719.1"/>
    <property type="molecule type" value="Genomic_DNA"/>
</dbReference>
<comment type="caution">
    <text evidence="2">The sequence shown here is derived from an EMBL/GenBank/DDBJ whole genome shotgun (WGS) entry which is preliminary data.</text>
</comment>
<feature type="compositionally biased region" description="Basic and acidic residues" evidence="1">
    <location>
        <begin position="36"/>
        <end position="57"/>
    </location>
</feature>